<reference evidence="6 7" key="1">
    <citation type="submission" date="2018-10" db="EMBL/GenBank/DDBJ databases">
        <title>Genomic Encyclopedia of Archaeal and Bacterial Type Strains, Phase II (KMG-II): from individual species to whole genera.</title>
        <authorList>
            <person name="Goeker M."/>
        </authorList>
    </citation>
    <scope>NUCLEOTIDE SEQUENCE [LARGE SCALE GENOMIC DNA]</scope>
    <source>
        <strain evidence="6 7">RP-AC37</strain>
    </source>
</reference>
<dbReference type="GO" id="GO:0000976">
    <property type="term" value="F:transcription cis-regulatory region binding"/>
    <property type="evidence" value="ECO:0007669"/>
    <property type="project" value="TreeGrafter"/>
</dbReference>
<dbReference type="PROSITE" id="PS50932">
    <property type="entry name" value="HTH_LACI_2"/>
    <property type="match status" value="1"/>
</dbReference>
<dbReference type="RefSeq" id="WP_121194156.1">
    <property type="nucleotide sequence ID" value="NZ_RBWV01000013.1"/>
</dbReference>
<accession>A0A420XMY7</accession>
<dbReference type="PANTHER" id="PTHR30146:SF109">
    <property type="entry name" value="HTH-TYPE TRANSCRIPTIONAL REGULATOR GALS"/>
    <property type="match status" value="1"/>
</dbReference>
<keyword evidence="3" id="KW-0804">Transcription</keyword>
<keyword evidence="7" id="KW-1185">Reference proteome</keyword>
<dbReference type="InterPro" id="IPR000843">
    <property type="entry name" value="HTH_LacI"/>
</dbReference>
<dbReference type="Proteomes" id="UP000281955">
    <property type="component" value="Unassembled WGS sequence"/>
</dbReference>
<dbReference type="CDD" id="cd01392">
    <property type="entry name" value="HTH_LacI"/>
    <property type="match status" value="1"/>
</dbReference>
<dbReference type="InterPro" id="IPR010982">
    <property type="entry name" value="Lambda_DNA-bd_dom_sf"/>
</dbReference>
<dbReference type="Pfam" id="PF13377">
    <property type="entry name" value="Peripla_BP_3"/>
    <property type="match status" value="1"/>
</dbReference>
<dbReference type="SUPFAM" id="SSF53822">
    <property type="entry name" value="Periplasmic binding protein-like I"/>
    <property type="match status" value="1"/>
</dbReference>
<protein>
    <submittedName>
        <fullName evidence="6">DNA-binding LacI/PurR family transcriptional regulator</fullName>
    </submittedName>
</protein>
<evidence type="ECO:0000256" key="2">
    <source>
        <dbReference type="ARBA" id="ARBA00023125"/>
    </source>
</evidence>
<proteinExistence type="predicted"/>
<evidence type="ECO:0000256" key="4">
    <source>
        <dbReference type="SAM" id="MobiDB-lite"/>
    </source>
</evidence>
<organism evidence="6 7">
    <name type="scientific">Motilibacter peucedani</name>
    <dbReference type="NCBI Taxonomy" id="598650"/>
    <lineage>
        <taxon>Bacteria</taxon>
        <taxon>Bacillati</taxon>
        <taxon>Actinomycetota</taxon>
        <taxon>Actinomycetes</taxon>
        <taxon>Motilibacterales</taxon>
        <taxon>Motilibacteraceae</taxon>
        <taxon>Motilibacter</taxon>
    </lineage>
</organism>
<dbReference type="OrthoDB" id="3430936at2"/>
<dbReference type="GO" id="GO:0003700">
    <property type="term" value="F:DNA-binding transcription factor activity"/>
    <property type="evidence" value="ECO:0007669"/>
    <property type="project" value="TreeGrafter"/>
</dbReference>
<dbReference type="EMBL" id="RBWV01000013">
    <property type="protein sequence ID" value="RKS72644.1"/>
    <property type="molecule type" value="Genomic_DNA"/>
</dbReference>
<dbReference type="PANTHER" id="PTHR30146">
    <property type="entry name" value="LACI-RELATED TRANSCRIPTIONAL REPRESSOR"/>
    <property type="match status" value="1"/>
</dbReference>
<dbReference type="InterPro" id="IPR028082">
    <property type="entry name" value="Peripla_BP_I"/>
</dbReference>
<dbReference type="InterPro" id="IPR046335">
    <property type="entry name" value="LacI/GalR-like_sensor"/>
</dbReference>
<sequence length="347" mass="36728">MADRFPDDASASARPTLESVARHAGVSRQTVSNVLHAPDRVSPDTAERVQQAVAELGYRPVRAAQQLRTGRSRVLGLRIDPQGGDGVSGAVLDRFLHALTERAQADGYRVMLFAAEDDAGEIAAYDDLLGTLDIDGFLLTSTHYGDVRTAWLRERGVPFVTFGRPWGAEEDHAWVDVDGAAGTSAAVAHLVAEGHERLGFLGWPAGSGVGDDRLRGWRAGLAAAGLTEGPVLAAYAEEERLRAAELLDEGEVTGVVCASDSLAVALRAAAEERGLVLGRDLAVVGFDDSSAASVLGLSSVAQPVREVAAECVRLLRRAIEEGPRPSAADRVLLEPHLVPRASSVKHD</sequence>
<dbReference type="Gene3D" id="1.10.260.40">
    <property type="entry name" value="lambda repressor-like DNA-binding domains"/>
    <property type="match status" value="1"/>
</dbReference>
<evidence type="ECO:0000313" key="7">
    <source>
        <dbReference type="Proteomes" id="UP000281955"/>
    </source>
</evidence>
<feature type="region of interest" description="Disordered" evidence="4">
    <location>
        <begin position="1"/>
        <end position="23"/>
    </location>
</feature>
<dbReference type="Gene3D" id="3.40.50.2300">
    <property type="match status" value="2"/>
</dbReference>
<evidence type="ECO:0000256" key="1">
    <source>
        <dbReference type="ARBA" id="ARBA00023015"/>
    </source>
</evidence>
<dbReference type="SUPFAM" id="SSF47413">
    <property type="entry name" value="lambda repressor-like DNA-binding domains"/>
    <property type="match status" value="1"/>
</dbReference>
<evidence type="ECO:0000313" key="6">
    <source>
        <dbReference type="EMBL" id="RKS72644.1"/>
    </source>
</evidence>
<dbReference type="SMART" id="SM00354">
    <property type="entry name" value="HTH_LACI"/>
    <property type="match status" value="1"/>
</dbReference>
<dbReference type="InParanoid" id="A0A420XMY7"/>
<gene>
    <name evidence="6" type="ORF">CLV35_2892</name>
</gene>
<dbReference type="AlphaFoldDB" id="A0A420XMY7"/>
<dbReference type="Pfam" id="PF00356">
    <property type="entry name" value="LacI"/>
    <property type="match status" value="1"/>
</dbReference>
<comment type="caution">
    <text evidence="6">The sequence shown here is derived from an EMBL/GenBank/DDBJ whole genome shotgun (WGS) entry which is preliminary data.</text>
</comment>
<evidence type="ECO:0000256" key="3">
    <source>
        <dbReference type="ARBA" id="ARBA00023163"/>
    </source>
</evidence>
<keyword evidence="1" id="KW-0805">Transcription regulation</keyword>
<feature type="domain" description="HTH lacI-type" evidence="5">
    <location>
        <begin position="15"/>
        <end position="69"/>
    </location>
</feature>
<evidence type="ECO:0000259" key="5">
    <source>
        <dbReference type="PROSITE" id="PS50932"/>
    </source>
</evidence>
<name>A0A420XMY7_9ACTN</name>
<keyword evidence="2 6" id="KW-0238">DNA-binding</keyword>